<dbReference type="PIRSF" id="PIRSF001455">
    <property type="entry name" value="DHQ_synth"/>
    <property type="match status" value="1"/>
</dbReference>
<dbReference type="InterPro" id="IPR030963">
    <property type="entry name" value="DHQ_synth_fam"/>
</dbReference>
<keyword evidence="13 17" id="KW-0520">NAD</keyword>
<feature type="binding site" evidence="17">
    <location>
        <begin position="130"/>
        <end position="131"/>
    </location>
    <ligand>
        <name>NAD(+)</name>
        <dbReference type="ChEBI" id="CHEBI:57540"/>
    </ligand>
</feature>
<dbReference type="NCBIfam" id="TIGR01357">
    <property type="entry name" value="aroB"/>
    <property type="match status" value="1"/>
</dbReference>
<dbReference type="Pfam" id="PF01761">
    <property type="entry name" value="DHQ_synthase"/>
    <property type="match status" value="1"/>
</dbReference>
<evidence type="ECO:0000256" key="8">
    <source>
        <dbReference type="ARBA" id="ARBA00022490"/>
    </source>
</evidence>
<comment type="similarity">
    <text evidence="5 17">Belongs to the sugar phosphate cyclases superfamily. Dehydroquinate synthase family.</text>
</comment>
<dbReference type="Gene3D" id="1.20.1090.10">
    <property type="entry name" value="Dehydroquinate synthase-like - alpha domain"/>
    <property type="match status" value="1"/>
</dbReference>
<sequence>MRRIKLDLGARSYEILIERGLRARLGGAIAKVWSPRRVLLLTDTHIAPLHLQQASASLTAAGFDVTEMIVPFGEGSKSLAELERVYDVMANAHMTRSAGVVALGGGVCGDLAGFAAATYMRGVAFIQVPTSLTAQVDSSVGGKTAINLGSAKNTVGSFYQPDLVLIDPDYLATLSDRYLTEGYAEVLKMATLTDPALCWRMLSGVNRADDIRRVSPELIDFAIHYKASVVAADEHDLGLRQLLNFGHTLGHAIELLAHGALAHGEAVSVGMVQLTRITEARGLTEPGTADQIAERLQAVGLPIDSPLLHDADLLPQILMDKKMRSNQLNLVVLKHIGSPEIVPLKRDEVADFLNLQEA</sequence>
<evidence type="ECO:0000256" key="17">
    <source>
        <dbReference type="HAMAP-Rule" id="MF_00110"/>
    </source>
</evidence>
<feature type="binding site" evidence="17">
    <location>
        <position position="247"/>
    </location>
    <ligand>
        <name>Zn(2+)</name>
        <dbReference type="ChEBI" id="CHEBI:29105"/>
    </ligand>
</feature>
<evidence type="ECO:0000259" key="18">
    <source>
        <dbReference type="Pfam" id="PF01761"/>
    </source>
</evidence>
<comment type="subcellular location">
    <subcellularLocation>
        <location evidence="3 17">Cytoplasm</location>
    </subcellularLocation>
</comment>
<dbReference type="PANTHER" id="PTHR43622:SF7">
    <property type="entry name" value="3-DEHYDROQUINATE SYNTHASE, CHLOROPLASTIC"/>
    <property type="match status" value="1"/>
</dbReference>
<keyword evidence="10 17" id="KW-0479">Metal-binding</keyword>
<evidence type="ECO:0000256" key="6">
    <source>
        <dbReference type="ARBA" id="ARBA00013031"/>
    </source>
</evidence>
<feature type="binding site" evidence="17">
    <location>
        <position position="152"/>
    </location>
    <ligand>
        <name>NAD(+)</name>
        <dbReference type="ChEBI" id="CHEBI:57540"/>
    </ligand>
</feature>
<protein>
    <recommendedName>
        <fullName evidence="7 17">3-dehydroquinate synthase</fullName>
        <shortName evidence="17">DHQS</shortName>
        <ecNumber evidence="6 17">4.2.3.4</ecNumber>
    </recommendedName>
</protein>
<dbReference type="PANTHER" id="PTHR43622">
    <property type="entry name" value="3-DEHYDROQUINATE SYNTHASE"/>
    <property type="match status" value="1"/>
</dbReference>
<name>A0ABY7WU10_9LACO</name>
<evidence type="ECO:0000256" key="4">
    <source>
        <dbReference type="ARBA" id="ARBA00004661"/>
    </source>
</evidence>
<comment type="cofactor">
    <cofactor evidence="2 17">
        <name>NAD(+)</name>
        <dbReference type="ChEBI" id="CHEBI:57540"/>
    </cofactor>
</comment>
<dbReference type="HAMAP" id="MF_00110">
    <property type="entry name" value="DHQ_synthase"/>
    <property type="match status" value="1"/>
</dbReference>
<keyword evidence="16 17" id="KW-0170">Cobalt</keyword>
<evidence type="ECO:0000256" key="7">
    <source>
        <dbReference type="ARBA" id="ARBA00017684"/>
    </source>
</evidence>
<reference evidence="20 21" key="1">
    <citation type="submission" date="2023-02" db="EMBL/GenBank/DDBJ databases">
        <title>Genome sequence of Lacticaseibacillus sp. KACC 23028.</title>
        <authorList>
            <person name="Kim S."/>
            <person name="Heo J."/>
            <person name="Kwon S.-W."/>
        </authorList>
    </citation>
    <scope>NUCLEOTIDE SEQUENCE [LARGE SCALE GENOMIC DNA]</scope>
    <source>
        <strain evidence="20 21">KACC 23028</strain>
    </source>
</reference>
<evidence type="ECO:0000313" key="21">
    <source>
        <dbReference type="Proteomes" id="UP001220377"/>
    </source>
</evidence>
<comment type="pathway">
    <text evidence="4 17">Metabolic intermediate biosynthesis; chorismate biosynthesis; chorismate from D-erythrose 4-phosphate and phosphoenolpyruvate: step 2/7.</text>
</comment>
<keyword evidence="8 17" id="KW-0963">Cytoplasm</keyword>
<feature type="binding site" evidence="17">
    <location>
        <position position="263"/>
    </location>
    <ligand>
        <name>Zn(2+)</name>
        <dbReference type="ChEBI" id="CHEBI:29105"/>
    </ligand>
</feature>
<keyword evidence="21" id="KW-1185">Reference proteome</keyword>
<evidence type="ECO:0000256" key="1">
    <source>
        <dbReference type="ARBA" id="ARBA00001393"/>
    </source>
</evidence>
<dbReference type="GO" id="GO:0003856">
    <property type="term" value="F:3-dehydroquinate synthase activity"/>
    <property type="evidence" value="ECO:0007669"/>
    <property type="project" value="UniProtKB-EC"/>
</dbReference>
<evidence type="ECO:0000256" key="16">
    <source>
        <dbReference type="ARBA" id="ARBA00023285"/>
    </source>
</evidence>
<evidence type="ECO:0000256" key="5">
    <source>
        <dbReference type="ARBA" id="ARBA00005412"/>
    </source>
</evidence>
<keyword evidence="14 17" id="KW-0057">Aromatic amino acid biosynthesis</keyword>
<evidence type="ECO:0000256" key="11">
    <source>
        <dbReference type="ARBA" id="ARBA00022741"/>
    </source>
</evidence>
<gene>
    <name evidence="17 20" type="primary">aroB</name>
    <name evidence="20" type="ORF">PQ472_11295</name>
</gene>
<comment type="caution">
    <text evidence="17">Lacks conserved residue(s) required for the propagation of feature annotation.</text>
</comment>
<evidence type="ECO:0000256" key="2">
    <source>
        <dbReference type="ARBA" id="ARBA00001911"/>
    </source>
</evidence>
<dbReference type="EC" id="4.2.3.4" evidence="6 17"/>
<keyword evidence="11 17" id="KW-0547">Nucleotide-binding</keyword>
<evidence type="ECO:0000256" key="12">
    <source>
        <dbReference type="ARBA" id="ARBA00022833"/>
    </source>
</evidence>
<evidence type="ECO:0000256" key="9">
    <source>
        <dbReference type="ARBA" id="ARBA00022605"/>
    </source>
</evidence>
<feature type="domain" description="3-dehydroquinate synthase C-terminal" evidence="19">
    <location>
        <begin position="182"/>
        <end position="322"/>
    </location>
</feature>
<dbReference type="RefSeq" id="WP_274259938.1">
    <property type="nucleotide sequence ID" value="NZ_CP117884.1"/>
</dbReference>
<dbReference type="InterPro" id="IPR030960">
    <property type="entry name" value="DHQS/DOIS_N"/>
</dbReference>
<organism evidence="20 21">
    <name type="scientific">Lacticaseibacillus pabuli</name>
    <dbReference type="NCBI Taxonomy" id="3025672"/>
    <lineage>
        <taxon>Bacteria</taxon>
        <taxon>Bacillati</taxon>
        <taxon>Bacillota</taxon>
        <taxon>Bacilli</taxon>
        <taxon>Lactobacillales</taxon>
        <taxon>Lactobacillaceae</taxon>
        <taxon>Lacticaseibacillus</taxon>
    </lineage>
</organism>
<feature type="binding site" evidence="17">
    <location>
        <begin position="106"/>
        <end position="110"/>
    </location>
    <ligand>
        <name>NAD(+)</name>
        <dbReference type="ChEBI" id="CHEBI:57540"/>
    </ligand>
</feature>
<dbReference type="EMBL" id="CP117884">
    <property type="protein sequence ID" value="WDF82462.1"/>
    <property type="molecule type" value="Genomic_DNA"/>
</dbReference>
<evidence type="ECO:0000313" key="20">
    <source>
        <dbReference type="EMBL" id="WDF82462.1"/>
    </source>
</evidence>
<dbReference type="Pfam" id="PF24621">
    <property type="entry name" value="DHQS_C"/>
    <property type="match status" value="1"/>
</dbReference>
<dbReference type="CDD" id="cd08195">
    <property type="entry name" value="DHQS"/>
    <property type="match status" value="1"/>
</dbReference>
<evidence type="ECO:0000256" key="3">
    <source>
        <dbReference type="ARBA" id="ARBA00004496"/>
    </source>
</evidence>
<feature type="domain" description="3-dehydroquinate synthase N-terminal" evidence="18">
    <location>
        <begin position="68"/>
        <end position="179"/>
    </location>
</feature>
<comment type="function">
    <text evidence="17">Catalyzes the conversion of 3-deoxy-D-arabino-heptulosonate 7-phosphate (DAHP) to dehydroquinate (DHQ).</text>
</comment>
<feature type="binding site" evidence="17">
    <location>
        <position position="185"/>
    </location>
    <ligand>
        <name>Zn(2+)</name>
        <dbReference type="ChEBI" id="CHEBI:29105"/>
    </ligand>
</feature>
<comment type="catalytic activity">
    <reaction evidence="1 17">
        <text>7-phospho-2-dehydro-3-deoxy-D-arabino-heptonate = 3-dehydroquinate + phosphate</text>
        <dbReference type="Rhea" id="RHEA:21968"/>
        <dbReference type="ChEBI" id="CHEBI:32364"/>
        <dbReference type="ChEBI" id="CHEBI:43474"/>
        <dbReference type="ChEBI" id="CHEBI:58394"/>
        <dbReference type="EC" id="4.2.3.4"/>
    </reaction>
</comment>
<accession>A0ABY7WU10</accession>
<dbReference type="SUPFAM" id="SSF56796">
    <property type="entry name" value="Dehydroquinate synthase-like"/>
    <property type="match status" value="1"/>
</dbReference>
<dbReference type="Proteomes" id="UP001220377">
    <property type="component" value="Chromosome"/>
</dbReference>
<evidence type="ECO:0000259" key="19">
    <source>
        <dbReference type="Pfam" id="PF24621"/>
    </source>
</evidence>
<dbReference type="InterPro" id="IPR016037">
    <property type="entry name" value="DHQ_synth_AroB"/>
</dbReference>
<evidence type="ECO:0000256" key="13">
    <source>
        <dbReference type="ARBA" id="ARBA00023027"/>
    </source>
</evidence>
<comment type="cofactor">
    <cofactor evidence="17">
        <name>Co(2+)</name>
        <dbReference type="ChEBI" id="CHEBI:48828"/>
    </cofactor>
    <cofactor evidence="17">
        <name>Zn(2+)</name>
        <dbReference type="ChEBI" id="CHEBI:29105"/>
    </cofactor>
    <text evidence="17">Binds 1 divalent metal cation per subunit. Can use either Co(2+) or Zn(2+).</text>
</comment>
<dbReference type="InterPro" id="IPR056179">
    <property type="entry name" value="DHQS_C"/>
</dbReference>
<evidence type="ECO:0000256" key="15">
    <source>
        <dbReference type="ARBA" id="ARBA00023239"/>
    </source>
</evidence>
<keyword evidence="12 17" id="KW-0862">Zinc</keyword>
<keyword evidence="15 17" id="KW-0456">Lyase</keyword>
<keyword evidence="9 17" id="KW-0028">Amino-acid biosynthesis</keyword>
<dbReference type="Gene3D" id="3.40.50.1970">
    <property type="match status" value="1"/>
</dbReference>
<dbReference type="InterPro" id="IPR050071">
    <property type="entry name" value="Dehydroquinate_synthase"/>
</dbReference>
<feature type="binding site" evidence="17">
    <location>
        <position position="143"/>
    </location>
    <ligand>
        <name>NAD(+)</name>
        <dbReference type="ChEBI" id="CHEBI:57540"/>
    </ligand>
</feature>
<evidence type="ECO:0000256" key="10">
    <source>
        <dbReference type="ARBA" id="ARBA00022723"/>
    </source>
</evidence>
<evidence type="ECO:0000256" key="14">
    <source>
        <dbReference type="ARBA" id="ARBA00023141"/>
    </source>
</evidence>
<proteinExistence type="inferred from homology"/>